<evidence type="ECO:0000313" key="4">
    <source>
        <dbReference type="Proteomes" id="UP001500457"/>
    </source>
</evidence>
<comment type="caution">
    <text evidence="3">The sequence shown here is derived from an EMBL/GenBank/DDBJ whole genome shotgun (WGS) entry which is preliminary data.</text>
</comment>
<proteinExistence type="predicted"/>
<evidence type="ECO:0000256" key="1">
    <source>
        <dbReference type="SAM" id="MobiDB-lite"/>
    </source>
</evidence>
<feature type="domain" description="Amidohydrolase-related" evidence="2">
    <location>
        <begin position="202"/>
        <end position="372"/>
    </location>
</feature>
<name>A0ABP9F2E4_9PSEU</name>
<reference evidence="4" key="1">
    <citation type="journal article" date="2019" name="Int. J. Syst. Evol. Microbiol.">
        <title>The Global Catalogue of Microorganisms (GCM) 10K type strain sequencing project: providing services to taxonomists for standard genome sequencing and annotation.</title>
        <authorList>
            <consortium name="The Broad Institute Genomics Platform"/>
            <consortium name="The Broad Institute Genome Sequencing Center for Infectious Disease"/>
            <person name="Wu L."/>
            <person name="Ma J."/>
        </authorList>
    </citation>
    <scope>NUCLEOTIDE SEQUENCE [LARGE SCALE GENOMIC DNA]</scope>
    <source>
        <strain evidence="4">JCM 17983</strain>
    </source>
</reference>
<dbReference type="InterPro" id="IPR006680">
    <property type="entry name" value="Amidohydro-rel"/>
</dbReference>
<dbReference type="SUPFAM" id="SSF51556">
    <property type="entry name" value="Metallo-dependent hydrolases"/>
    <property type="match status" value="1"/>
</dbReference>
<protein>
    <submittedName>
        <fullName evidence="3">Amidohydrolase family protein</fullName>
    </submittedName>
</protein>
<feature type="compositionally biased region" description="Basic and acidic residues" evidence="1">
    <location>
        <begin position="13"/>
        <end position="23"/>
    </location>
</feature>
<dbReference type="Proteomes" id="UP001500457">
    <property type="component" value="Unassembled WGS sequence"/>
</dbReference>
<dbReference type="InterPro" id="IPR051781">
    <property type="entry name" value="Metallo-dep_Hydrolase"/>
</dbReference>
<accession>A0ABP9F2E4</accession>
<dbReference type="PANTHER" id="PTHR43135:SF4">
    <property type="entry name" value="AMIDOHYDROLASE-RELATED DOMAIN-CONTAINING PROTEIN"/>
    <property type="match status" value="1"/>
</dbReference>
<dbReference type="PANTHER" id="PTHR43135">
    <property type="entry name" value="ALPHA-D-RIBOSE 1-METHYLPHOSPHONATE 5-TRIPHOSPHATE DIPHOSPHATASE"/>
    <property type="match status" value="1"/>
</dbReference>
<keyword evidence="4" id="KW-1185">Reference proteome</keyword>
<evidence type="ECO:0000313" key="3">
    <source>
        <dbReference type="EMBL" id="GAA4892283.1"/>
    </source>
</evidence>
<dbReference type="Pfam" id="PF01979">
    <property type="entry name" value="Amidohydro_1"/>
    <property type="match status" value="1"/>
</dbReference>
<feature type="region of interest" description="Disordered" evidence="1">
    <location>
        <begin position="1"/>
        <end position="23"/>
    </location>
</feature>
<dbReference type="EMBL" id="BAABHQ010000022">
    <property type="protein sequence ID" value="GAA4892283.1"/>
    <property type="molecule type" value="Genomic_DNA"/>
</dbReference>
<dbReference type="Gene3D" id="3.20.20.140">
    <property type="entry name" value="Metal-dependent hydrolases"/>
    <property type="match status" value="1"/>
</dbReference>
<evidence type="ECO:0000259" key="2">
    <source>
        <dbReference type="Pfam" id="PF01979"/>
    </source>
</evidence>
<dbReference type="Gene3D" id="2.30.40.10">
    <property type="entry name" value="Urease, subunit C, domain 1"/>
    <property type="match status" value="1"/>
</dbReference>
<sequence length="396" mass="41549">MHVLDAGGLGHVAEPRSSRARRRDDLVTLPGMTSPSPALHLRGVLLDGTAEGERVGELWVTPDGRISLDPVPDAQTVADGGWILPGLVDAHCHVGIGPDGAVELETAREQGHIDAAAGALLVRDCGSPVDTRPLDDDPRMPEIVRAGRHLARPKRYIRGLPIDLEPEELPAAVAETARANPWVKLVGDWIERGAGDLAPLWPDDVLREAIDAAHAQGARVTAHVFGEDALPGLIGAGIDGIEHGTGLTDETIAMMVERGTVLVPTLINVENFPEFADAAGDKFPRYGTHMRELYARAPRTIAAAIEAGVPVFAGTDAGGGIEHGRIVDEVAALAGVGLGPARALAAACGDARAWLRRPGLSDGAPADLVVTTEDPRVVTDTLRAPELVLRAGTSLR</sequence>
<organism evidence="3 4">
    <name type="scientific">Actinomycetospora straminea</name>
    <dbReference type="NCBI Taxonomy" id="663607"/>
    <lineage>
        <taxon>Bacteria</taxon>
        <taxon>Bacillati</taxon>
        <taxon>Actinomycetota</taxon>
        <taxon>Actinomycetes</taxon>
        <taxon>Pseudonocardiales</taxon>
        <taxon>Pseudonocardiaceae</taxon>
        <taxon>Actinomycetospora</taxon>
    </lineage>
</organism>
<gene>
    <name evidence="3" type="ORF">GCM10023203_52690</name>
</gene>
<dbReference type="InterPro" id="IPR011059">
    <property type="entry name" value="Metal-dep_hydrolase_composite"/>
</dbReference>
<dbReference type="InterPro" id="IPR032466">
    <property type="entry name" value="Metal_Hydrolase"/>
</dbReference>